<evidence type="ECO:0000313" key="1">
    <source>
        <dbReference type="EMBL" id="RIP33126.1"/>
    </source>
</evidence>
<gene>
    <name evidence="1" type="ORF">BUZ14_11365</name>
</gene>
<dbReference type="RefSeq" id="WP_119486020.1">
    <property type="nucleotide sequence ID" value="NZ_QYJN01000006.1"/>
</dbReference>
<sequence length="180" mass="21121">MDEWTPRVKGYHCNEESKVNQFELGDLKSLKSTEDGKWLGSGVYFWDNYSNALYWKNQKERKQKEKNFKVTTALLSLENLLDLTDLGDIDFCLKVIDLLKRQGVTEFIEGEIGKNINVLFNFTKIFNKYDILKSHGLYNKELKTEFFVVNEKIPYLTTRVKTIYCVKNEKAIQQIKKVGE</sequence>
<dbReference type="Proteomes" id="UP000265541">
    <property type="component" value="Unassembled WGS sequence"/>
</dbReference>
<evidence type="ECO:0000313" key="2">
    <source>
        <dbReference type="Proteomes" id="UP000265541"/>
    </source>
</evidence>
<organism evidence="1 2">
    <name type="scientific">Staphylococcus gallinarum</name>
    <dbReference type="NCBI Taxonomy" id="1293"/>
    <lineage>
        <taxon>Bacteria</taxon>
        <taxon>Bacillati</taxon>
        <taxon>Bacillota</taxon>
        <taxon>Bacilli</taxon>
        <taxon>Bacillales</taxon>
        <taxon>Staphylococcaceae</taxon>
        <taxon>Staphylococcus</taxon>
    </lineage>
</organism>
<comment type="caution">
    <text evidence="1">The sequence shown here is derived from an EMBL/GenBank/DDBJ whole genome shotgun (WGS) entry which is preliminary data.</text>
</comment>
<name>A0A3A0VZX5_STAGA</name>
<proteinExistence type="predicted"/>
<dbReference type="OrthoDB" id="274805at2"/>
<accession>A0A3A0VZX5</accession>
<protein>
    <submittedName>
        <fullName evidence="1">Uncharacterized protein</fullName>
    </submittedName>
</protein>
<dbReference type="AlphaFoldDB" id="A0A3A0VZX5"/>
<dbReference type="EMBL" id="QYJN01000006">
    <property type="protein sequence ID" value="RIP33126.1"/>
    <property type="molecule type" value="Genomic_DNA"/>
</dbReference>
<reference evidence="1 2" key="1">
    <citation type="journal article" date="2016" name="Front. Microbiol.">
        <title>Comprehensive Phylogenetic Analysis of Bovine Non-aureus Staphylococci Species Based on Whole-Genome Sequencing.</title>
        <authorList>
            <person name="Naushad S."/>
            <person name="Barkema H.W."/>
            <person name="Luby C."/>
            <person name="Condas L.A."/>
            <person name="Nobrega D.B."/>
            <person name="Carson D.A."/>
            <person name="De Buck J."/>
        </authorList>
    </citation>
    <scope>NUCLEOTIDE SEQUENCE [LARGE SCALE GENOMIC DNA]</scope>
    <source>
        <strain evidence="1 2">SNUC 4781</strain>
    </source>
</reference>